<feature type="region of interest" description="Disordered" evidence="4">
    <location>
        <begin position="1414"/>
        <end position="1445"/>
    </location>
</feature>
<feature type="region of interest" description="Disordered" evidence="4">
    <location>
        <begin position="513"/>
        <end position="541"/>
    </location>
</feature>
<evidence type="ECO:0000256" key="4">
    <source>
        <dbReference type="SAM" id="MobiDB-lite"/>
    </source>
</evidence>
<dbReference type="GO" id="GO:0005524">
    <property type="term" value="F:ATP binding"/>
    <property type="evidence" value="ECO:0007669"/>
    <property type="project" value="UniProtKB-KW"/>
</dbReference>
<dbReference type="EMBL" id="KQ001734">
    <property type="protein sequence ID" value="KJP85305.1"/>
    <property type="molecule type" value="Genomic_DNA"/>
</dbReference>
<keyword evidence="3" id="KW-0067">ATP-binding</keyword>
<name>A0A0D9QE20_PLAFR</name>
<feature type="compositionally biased region" description="Polar residues" evidence="4">
    <location>
        <begin position="524"/>
        <end position="541"/>
    </location>
</feature>
<evidence type="ECO:0000256" key="2">
    <source>
        <dbReference type="ARBA" id="ARBA00022741"/>
    </source>
</evidence>
<evidence type="ECO:0008006" key="7">
    <source>
        <dbReference type="Google" id="ProtNLM"/>
    </source>
</evidence>
<feature type="compositionally biased region" description="Polar residues" evidence="4">
    <location>
        <begin position="2095"/>
        <end position="2109"/>
    </location>
</feature>
<dbReference type="Gene3D" id="3.30.470.20">
    <property type="entry name" value="ATP-grasp fold, B domain"/>
    <property type="match status" value="1"/>
</dbReference>
<dbReference type="PANTHER" id="PTHR12241:SF154">
    <property type="entry name" value="TUBULIN POLYGLUTAMYLASE TTLL11"/>
    <property type="match status" value="1"/>
</dbReference>
<organism evidence="5 6">
    <name type="scientific">Plasmodium fragile</name>
    <dbReference type="NCBI Taxonomy" id="5857"/>
    <lineage>
        <taxon>Eukaryota</taxon>
        <taxon>Sar</taxon>
        <taxon>Alveolata</taxon>
        <taxon>Apicomplexa</taxon>
        <taxon>Aconoidasida</taxon>
        <taxon>Haemosporida</taxon>
        <taxon>Plasmodiidae</taxon>
        <taxon>Plasmodium</taxon>
        <taxon>Plasmodium (Plasmodium)</taxon>
    </lineage>
</organism>
<feature type="region of interest" description="Disordered" evidence="4">
    <location>
        <begin position="2084"/>
        <end position="2109"/>
    </location>
</feature>
<gene>
    <name evidence="5" type="ORF">AK88_05059</name>
</gene>
<dbReference type="OrthoDB" id="202825at2759"/>
<protein>
    <recommendedName>
        <fullName evidence="7">Tubulin--tyrosine ligase</fullName>
    </recommendedName>
</protein>
<accession>A0A0D9QE20</accession>
<feature type="compositionally biased region" description="Basic and acidic residues" evidence="4">
    <location>
        <begin position="1414"/>
        <end position="1428"/>
    </location>
</feature>
<feature type="compositionally biased region" description="Basic and acidic residues" evidence="4">
    <location>
        <begin position="2162"/>
        <end position="2175"/>
    </location>
</feature>
<feature type="region of interest" description="Disordered" evidence="4">
    <location>
        <begin position="705"/>
        <end position="725"/>
    </location>
</feature>
<reference evidence="5 6" key="1">
    <citation type="submission" date="2014-03" db="EMBL/GenBank/DDBJ databases">
        <title>The Genome Sequence of Plasmodium fragile nilgiri.</title>
        <authorList>
            <consortium name="The Broad Institute Genomics Platform"/>
            <consortium name="The Broad Institute Genome Sequencing Center for Infectious Disease"/>
            <person name="Neafsey D."/>
            <person name="Duraisingh M."/>
            <person name="Young S.K."/>
            <person name="Zeng Q."/>
            <person name="Gargeya S."/>
            <person name="Abouelleil A."/>
            <person name="Alvarado L."/>
            <person name="Chapman S.B."/>
            <person name="Gainer-Dewar J."/>
            <person name="Goldberg J."/>
            <person name="Griggs A."/>
            <person name="Gujja S."/>
            <person name="Hansen M."/>
            <person name="Howarth C."/>
            <person name="Imamovic A."/>
            <person name="Larimer J."/>
            <person name="Pearson M."/>
            <person name="Poon T.W."/>
            <person name="Priest M."/>
            <person name="Roberts A."/>
            <person name="Saif S."/>
            <person name="Shea T."/>
            <person name="Sykes S."/>
            <person name="Wortman J."/>
            <person name="Nusbaum C."/>
            <person name="Birren B."/>
        </authorList>
    </citation>
    <scope>NUCLEOTIDE SEQUENCE [LARGE SCALE GENOMIC DNA]</scope>
    <source>
        <strain evidence="6">nilgiri</strain>
    </source>
</reference>
<feature type="compositionally biased region" description="Polar residues" evidence="4">
    <location>
        <begin position="714"/>
        <end position="725"/>
    </location>
</feature>
<evidence type="ECO:0000313" key="5">
    <source>
        <dbReference type="EMBL" id="KJP85305.1"/>
    </source>
</evidence>
<feature type="compositionally biased region" description="Gly residues" evidence="4">
    <location>
        <begin position="2588"/>
        <end position="2606"/>
    </location>
</feature>
<dbReference type="GO" id="GO:0070740">
    <property type="term" value="F:tubulin-glutamic acid ligase activity"/>
    <property type="evidence" value="ECO:0007669"/>
    <property type="project" value="TreeGrafter"/>
</dbReference>
<feature type="region of interest" description="Disordered" evidence="4">
    <location>
        <begin position="1059"/>
        <end position="1099"/>
    </location>
</feature>
<dbReference type="SUPFAM" id="SSF56059">
    <property type="entry name" value="Glutathione synthetase ATP-binding domain-like"/>
    <property type="match status" value="1"/>
</dbReference>
<keyword evidence="2" id="KW-0547">Nucleotide-binding</keyword>
<dbReference type="GeneID" id="24270373"/>
<feature type="region of interest" description="Disordered" evidence="4">
    <location>
        <begin position="2574"/>
        <end position="2606"/>
    </location>
</feature>
<dbReference type="GO" id="GO:0036064">
    <property type="term" value="C:ciliary basal body"/>
    <property type="evidence" value="ECO:0007669"/>
    <property type="project" value="TreeGrafter"/>
</dbReference>
<dbReference type="OMA" id="YNDCYFL"/>
<dbReference type="Pfam" id="PF03133">
    <property type="entry name" value="TTL"/>
    <property type="match status" value="1"/>
</dbReference>
<dbReference type="PROSITE" id="PS51221">
    <property type="entry name" value="TTL"/>
    <property type="match status" value="1"/>
</dbReference>
<dbReference type="InterPro" id="IPR004344">
    <property type="entry name" value="TTL/TTLL_fam"/>
</dbReference>
<feature type="region of interest" description="Disordered" evidence="4">
    <location>
        <begin position="2204"/>
        <end position="2228"/>
    </location>
</feature>
<dbReference type="RefSeq" id="XP_012338084.1">
    <property type="nucleotide sequence ID" value="XM_012482661.1"/>
</dbReference>
<feature type="region of interest" description="Disordered" evidence="4">
    <location>
        <begin position="1875"/>
        <end position="1903"/>
    </location>
</feature>
<evidence type="ECO:0000313" key="6">
    <source>
        <dbReference type="Proteomes" id="UP000054561"/>
    </source>
</evidence>
<dbReference type="Proteomes" id="UP000054561">
    <property type="component" value="Unassembled WGS sequence"/>
</dbReference>
<feature type="compositionally biased region" description="Polar residues" evidence="4">
    <location>
        <begin position="2143"/>
        <end position="2155"/>
    </location>
</feature>
<dbReference type="GO" id="GO:0015631">
    <property type="term" value="F:tubulin binding"/>
    <property type="evidence" value="ECO:0007669"/>
    <property type="project" value="TreeGrafter"/>
</dbReference>
<dbReference type="PANTHER" id="PTHR12241">
    <property type="entry name" value="TUBULIN POLYGLUTAMYLASE"/>
    <property type="match status" value="1"/>
</dbReference>
<feature type="compositionally biased region" description="Basic and acidic residues" evidence="4">
    <location>
        <begin position="1079"/>
        <end position="1091"/>
    </location>
</feature>
<feature type="region of interest" description="Disordered" evidence="4">
    <location>
        <begin position="295"/>
        <end position="354"/>
    </location>
</feature>
<evidence type="ECO:0000256" key="3">
    <source>
        <dbReference type="ARBA" id="ARBA00022840"/>
    </source>
</evidence>
<dbReference type="VEuPathDB" id="PlasmoDB:AK88_05059"/>
<proteinExistence type="predicted"/>
<dbReference type="GO" id="GO:0000226">
    <property type="term" value="P:microtubule cytoskeleton organization"/>
    <property type="evidence" value="ECO:0007669"/>
    <property type="project" value="TreeGrafter"/>
</dbReference>
<sequence>MNTLSKLFSSAYNKDENGWKRGNVSKDGAKHTLLKSARNQYTQLNNVNFSTRKNMDIGEVVIKNLKKEEPVLPPHRAHKFVEFSNGCTSRQVGKHSSSFRRNAKSVNNSAYSLYNPHKVFNAYKLKNPYYPLQNALLKYESNYPDYAIQKGISNSTAQNGKIILKQKWCPPKDYVPQVDINIKDNYEQRQVAYVDRKHNQYSDQGSNLIPRSNAYPNWGLDANLKKYVNVPSLELSMKNEALHSDKFYGNAKIGRSLSHMNGNENEKKNHVIEMGIKNVTQERMSTKATGILPMSPLSSAKLGQPPDDISSKNSRKGNHVTSEMLTKGSGPLHRNAHPMTHLTSSGSGAPPKENQYWKNQNENFLSRTNSLKSISQKSVRYSKRAENQFNPSVLISNEQRMGEQPSSKATPREKVVHAMHLQRTGGENRYVMQSANGSKYTEAGLKRDINICEPPNRTVLNVQQNRYTNRFGDPCAVQRSNLFTCSSKNGKWYSGSYGNLFALQKHNQFRGACGKASDNKQRGNDQLGNNEGDGSQRCKNNPLTILSKESMAYKNGRAPCLYASNKEATCSEESSHTALEYVQPEPGHRRNAQMDGNNERYNFTLHKNLNQSRCNFVSPIAYYTAQEDQGTKEYSSIAQKNIRQFKNEDLQRYYTLKGKISQNWNHNGSGCPNDIKGVRNGSTSNGGSDHVIFSKGVSRIRNGYINPPSPPHVNKSSEGAVSKNINRSNNDISVNVVSRNCVKRMGAEMENKNNHGNDNGVEETDKQSNINVIAHIPSGDVSYWGGVARGPDKASTFEMAINETCKSKTAEKIYPQSGYYIGNSKDPSVNDDEKTSVVYGARNGNAANYFSSVVQFAGLNRAQERATGDSPPLGSTISVPKEEHVKSNNVMVDSNSNLSCVSKGINFSGGRDGDIVRFYENGNELSRKVEREMNFNVPSEGTYLRETAPGRSNMCCDERDTLDICANVDGTVFHKEEVKEKVSEAAREHDKKKVHLCTQNGGLDISNVTRSSMPKTGTPMLQRNEACCIDVVSGGQGPAQGGSSKQQGHETAFKVDNYSNINDANKDGNNDNNGDDNELGGHVKNEGKREGGAGGYVQGSIHNRQSLANLCKSWEEENHVGVEKKYLDKRNEQICEVNLLSPPNPSVVLGDAKDSNKMVKSDKQEKYHLYEVLTPENLSHGNNYQSTNAGNIQWGTGKRGKDILNKNINELKKGAMKKYSMENLTDSYIYHLNNLNRNAKMRSEKGKLRMNIHSSSVQERNVPCVNSPERGDMNKVCVGGDNARGKGTNMEEEVHNMSRDKAGETQCTNSVAPNEKINYPICNELFSEKTNNRNNGAQCEVHLKDSSHSEYMKLVGRENHADSHVQVGEAFNVSSQKGDKEGNDFLAPFRGSNVEQGPVNGGAERRVDGVSDSEGAFHKGESDGDKCVHGNNHRGSSRSSGVSGMSCVSGMSDMCCLDGGSREPSDEGERRRRARKVALPWKKDDIVKVNYRSRSMRGKSNITINTKLARYERVLIHTCISKLNWKKCIDNANKGIFYWIGYNITDFDHYNYMKKKKIINRIPSMYMYTKKKALTFLLSHLSLIFPSLYDFYPNTFVLPENKNIIKYILNSNNKDYYIMKPDCGSMGIGVKVIHKYSDINVNILNGYNCYIIQKYIDNPLLMYKKKFDFRIYILLLPGKHYPKIYLSKIGFARLCTEEYKKKKRYIYNTFIHLTNYSINKDNEKYIRKKNIHDKNNNKQLLSDVFIYLKNNGYDIDDIWKQIKKITCLTSLAIYSYIKEKIKYNFNNNFYFYQLIGLDILLDDTGKAWLLEVNSNPSLRIDYIDPRYSNFEIQLESMFDRYVKEPVISEMFLIVYRKIYKKYLWKRGNRGTHPCGNNIGEDQMGKTGKAEKAGKGAKGGKARRTDRIGRVKVQSGFTHDTFVPVNIRNVKNWGVHKKKIGKKVGEKVSEKMGKKMDEKVGEKDEHYSTHLPKENLKSDITCNKKIDKRTGCTLNSVVGKVLSGGRKNFPQKGCTEHLSCTDQCESIIKCKLSGTQKEKLGSNAQVMNREIKRKVKTKNDLFLKKENMSIVDTCVDENDIGSFSLSNEMDNEAEGGSSQLDSSNNKEVQNGYGTRVMNQNGGEASPNQGIMSNEMSAEIGHNGGNSSRPSNSTTGYLNGIMQKTHDDDTLGGDHPRRPATNVKRRYANQDAVSYDEGVYTSSDMDYEDSEVHSGGYAKSNAMGGTKKGSRSTYAYDCYSSGDGSDGSVKYVDRNFVNQLGENQNCVLSAECNKEGQLRYSSRGEKDPGVEEMNKMCSYEELLQKENKLIENNILNKETYVQIDNQEDIQFDRFLNDDVETYKALSRNISDSVYKKKIENFIMLRSNLYKYMNCLNVLGIRYINNNDINNFEELYNKNISFDLKKTYTKIRKDILHPLKNNVLEKNVYINLKKETSKYYNEMKIYNDCYFLFDFVLKKYDKNLKKNNKKVEYHIDKSTFLCMCADVKINKIIENVDIPTSSYNNLFEINKSTHENQIFQIVKEVLKNKNCDSKGNSGMHRKRHVSDGNCSNNSSFGDTTDLSNDILSEDRIYRRRARGGEEASKCSTVTGGNGGNGGNGDNDGNDGNGGNGNNTYNECITRSHSRCKEQPGNGSYYASIFCPFSLVPTSNNLVNFNTIGIGSTKYKSKRRKKMNIYDLEYLFMRQVFFSKYINKNQGLTVIDFFLLMQQVALLIFPFISYVSAYNVSYPYNGALFDELNNQGNNVFANVGPDTGMGGVKKYVKGKKKGEKDRYNNAYLKRENKGCNGCNDVDNSAKTDVNSFLQNGGEILHNHLHSELSRTSCTRNCIHQVEEKKKNNYLWHKNVCSNVYNLYEYMQIGVNPAVKNVCLETFLNFIFNKYGIMQFS</sequence>
<keyword evidence="6" id="KW-1185">Reference proteome</keyword>
<feature type="region of interest" description="Disordered" evidence="4">
    <location>
        <begin position="2137"/>
        <end position="2187"/>
    </location>
</feature>
<keyword evidence="1" id="KW-0436">Ligase</keyword>
<evidence type="ECO:0000256" key="1">
    <source>
        <dbReference type="ARBA" id="ARBA00022598"/>
    </source>
</evidence>